<dbReference type="VEuPathDB" id="FungiDB:BO78DRAFT_22422"/>
<reference evidence="1 2" key="1">
    <citation type="submission" date="2018-02" db="EMBL/GenBank/DDBJ databases">
        <title>The genomes of Aspergillus section Nigri reveals drivers in fungal speciation.</title>
        <authorList>
            <consortium name="DOE Joint Genome Institute"/>
            <person name="Vesth T.C."/>
            <person name="Nybo J."/>
            <person name="Theobald S."/>
            <person name="Brandl J."/>
            <person name="Frisvad J.C."/>
            <person name="Nielsen K.F."/>
            <person name="Lyhne E.K."/>
            <person name="Kogle M.E."/>
            <person name="Kuo A."/>
            <person name="Riley R."/>
            <person name="Clum A."/>
            <person name="Nolan M."/>
            <person name="Lipzen A."/>
            <person name="Salamov A."/>
            <person name="Henrissat B."/>
            <person name="Wiebenga A."/>
            <person name="De vries R.P."/>
            <person name="Grigoriev I.V."/>
            <person name="Mortensen U.H."/>
            <person name="Andersen M.R."/>
            <person name="Baker S.E."/>
        </authorList>
    </citation>
    <scope>NUCLEOTIDE SEQUENCE [LARGE SCALE GENOMIC DNA]</scope>
    <source>
        <strain evidence="1 2">CBS 121057</strain>
    </source>
</reference>
<evidence type="ECO:0000313" key="1">
    <source>
        <dbReference type="EMBL" id="PYI09761.1"/>
    </source>
</evidence>
<name>A0A319EK27_ASPSB</name>
<protein>
    <submittedName>
        <fullName evidence="1">Uncharacterized protein</fullName>
    </submittedName>
</protein>
<evidence type="ECO:0000313" key="2">
    <source>
        <dbReference type="Proteomes" id="UP000248423"/>
    </source>
</evidence>
<proteinExistence type="predicted"/>
<sequence length="218" mass="24151">MGCFMRVSQTGTAVRLEASCQGPAGVTPNLRCIGPLTPQLSAGYINSACRQVLPSHRPFTISLETGDDGSTWSTDVTGENRMYPRLRPDQLMSIGQLPVMTCAAYFSHQQDIGMPGTATRASPADHRGFLGITGWNKSNAGGDYLVGSSVEQRCGLASLVFKLKLAVCDHYPDFWRYFTWAPSHVARWHTRMLEMTRRNKYEVHPSSISPSTRRCFKS</sequence>
<accession>A0A319EK27</accession>
<organism evidence="1 2">
    <name type="scientific">Aspergillus sclerotiicarbonarius (strain CBS 121057 / IBT 28362)</name>
    <dbReference type="NCBI Taxonomy" id="1448318"/>
    <lineage>
        <taxon>Eukaryota</taxon>
        <taxon>Fungi</taxon>
        <taxon>Dikarya</taxon>
        <taxon>Ascomycota</taxon>
        <taxon>Pezizomycotina</taxon>
        <taxon>Eurotiomycetes</taxon>
        <taxon>Eurotiomycetidae</taxon>
        <taxon>Eurotiales</taxon>
        <taxon>Aspergillaceae</taxon>
        <taxon>Aspergillus</taxon>
        <taxon>Aspergillus subgen. Circumdati</taxon>
    </lineage>
</organism>
<dbReference type="EMBL" id="KZ826325">
    <property type="protein sequence ID" value="PYI09761.1"/>
    <property type="molecule type" value="Genomic_DNA"/>
</dbReference>
<keyword evidence="2" id="KW-1185">Reference proteome</keyword>
<dbReference type="Proteomes" id="UP000248423">
    <property type="component" value="Unassembled WGS sequence"/>
</dbReference>
<gene>
    <name evidence="1" type="ORF">BO78DRAFT_22422</name>
</gene>
<dbReference type="AlphaFoldDB" id="A0A319EK27"/>